<sequence>MDLHMPTLSPKHNCICIITLRIPTPPISCLAINTTFLYAASINEINVFDLSNYVHADTFTTSDPSSGCIKSIAFHNNKVFTAHQDCKIRVWQITHSKHHHLVSTLPTVKDWLRHFVLPRNYVNVRRHKKRLWIEHWDTVSGLAVHGGLIYSVSWDKSFKIWNVENNRCLESVLAHHDAVNTVAVSDNGTVYTGSADGLIRVWEKVGKGRKHRLVSTLEKHKSTINALVLNGDGSVLFSGSCDRSIMVWERKKEVDENEHQMVFAEALWGHEGAILCMMTRNQLLVSGSSDRTVRIWQKRQMKGYSCVAVLEGHERPVKSLAAVAGGGGCNNNCGSSLSVCSGSLDGEIKIWEVSAET</sequence>
<dbReference type="FunFam" id="2.130.10.10:FF:000775">
    <property type="entry name" value="BnaA09g28200D protein"/>
    <property type="match status" value="1"/>
</dbReference>
<feature type="repeat" description="WD" evidence="3">
    <location>
        <begin position="217"/>
        <end position="249"/>
    </location>
</feature>
<dbReference type="InterPro" id="IPR001680">
    <property type="entry name" value="WD40_rpt"/>
</dbReference>
<protein>
    <submittedName>
        <fullName evidence="4">Uncharacterized protein</fullName>
    </submittedName>
</protein>
<feature type="repeat" description="WD" evidence="3">
    <location>
        <begin position="172"/>
        <end position="203"/>
    </location>
</feature>
<dbReference type="AlphaFoldDB" id="A0A2C9UJA2"/>
<dbReference type="Pfam" id="PF00400">
    <property type="entry name" value="WD40"/>
    <property type="match status" value="5"/>
</dbReference>
<name>A0A2C9UJA2_MANES</name>
<dbReference type="EMBL" id="CM004400">
    <property type="protein sequence ID" value="OAY30767.1"/>
    <property type="molecule type" value="Genomic_DNA"/>
</dbReference>
<dbReference type="SUPFAM" id="SSF50978">
    <property type="entry name" value="WD40 repeat-like"/>
    <property type="match status" value="1"/>
</dbReference>
<evidence type="ECO:0000256" key="3">
    <source>
        <dbReference type="PROSITE-ProRule" id="PRU00221"/>
    </source>
</evidence>
<dbReference type="InterPro" id="IPR036322">
    <property type="entry name" value="WD40_repeat_dom_sf"/>
</dbReference>
<dbReference type="Gene3D" id="2.130.10.10">
    <property type="entry name" value="YVTN repeat-like/Quinoprotein amine dehydrogenase"/>
    <property type="match status" value="2"/>
</dbReference>
<dbReference type="PRINTS" id="PR00320">
    <property type="entry name" value="GPROTEINBRPT"/>
</dbReference>
<organism evidence="4">
    <name type="scientific">Manihot esculenta</name>
    <name type="common">Cassava</name>
    <name type="synonym">Jatropha manihot</name>
    <dbReference type="NCBI Taxonomy" id="3983"/>
    <lineage>
        <taxon>Eukaryota</taxon>
        <taxon>Viridiplantae</taxon>
        <taxon>Streptophyta</taxon>
        <taxon>Embryophyta</taxon>
        <taxon>Tracheophyta</taxon>
        <taxon>Spermatophyta</taxon>
        <taxon>Magnoliopsida</taxon>
        <taxon>eudicotyledons</taxon>
        <taxon>Gunneridae</taxon>
        <taxon>Pentapetalae</taxon>
        <taxon>rosids</taxon>
        <taxon>fabids</taxon>
        <taxon>Malpighiales</taxon>
        <taxon>Euphorbiaceae</taxon>
        <taxon>Crotonoideae</taxon>
        <taxon>Manihoteae</taxon>
        <taxon>Manihot</taxon>
    </lineage>
</organism>
<evidence type="ECO:0000256" key="1">
    <source>
        <dbReference type="ARBA" id="ARBA00022574"/>
    </source>
</evidence>
<dbReference type="PANTHER" id="PTHR22844">
    <property type="entry name" value="F-BOX AND WD40 DOMAIN PROTEIN"/>
    <property type="match status" value="1"/>
</dbReference>
<dbReference type="InterPro" id="IPR015943">
    <property type="entry name" value="WD40/YVTN_repeat-like_dom_sf"/>
</dbReference>
<proteinExistence type="predicted"/>
<accession>A0A2C9UJA2</accession>
<dbReference type="SMART" id="SM00320">
    <property type="entry name" value="WD40"/>
    <property type="match status" value="7"/>
</dbReference>
<feature type="repeat" description="WD" evidence="3">
    <location>
        <begin position="267"/>
        <end position="297"/>
    </location>
</feature>
<dbReference type="STRING" id="3983.A0A2C9UJA2"/>
<dbReference type="InterPro" id="IPR020472">
    <property type="entry name" value="WD40_PAC1"/>
</dbReference>
<keyword evidence="2" id="KW-0677">Repeat</keyword>
<dbReference type="PROSITE" id="PS50082">
    <property type="entry name" value="WD_REPEATS_2"/>
    <property type="match status" value="4"/>
</dbReference>
<reference evidence="4" key="1">
    <citation type="submission" date="2016-02" db="EMBL/GenBank/DDBJ databases">
        <title>WGS assembly of Manihot esculenta.</title>
        <authorList>
            <person name="Bredeson J.V."/>
            <person name="Prochnik S.E."/>
            <person name="Lyons J.B."/>
            <person name="Schmutz J."/>
            <person name="Grimwood J."/>
            <person name="Vrebalov J."/>
            <person name="Bart R.S."/>
            <person name="Amuge T."/>
            <person name="Ferguson M.E."/>
            <person name="Green R."/>
            <person name="Putnam N."/>
            <person name="Stites J."/>
            <person name="Rounsley S."/>
            <person name="Rokhsar D.S."/>
        </authorList>
    </citation>
    <scope>NUCLEOTIDE SEQUENCE [LARGE SCALE GENOMIC DNA]</scope>
    <source>
        <tissue evidence="4">Leaf</tissue>
    </source>
</reference>
<evidence type="ECO:0000313" key="4">
    <source>
        <dbReference type="EMBL" id="OAY30767.1"/>
    </source>
</evidence>
<dbReference type="InterPro" id="IPR019775">
    <property type="entry name" value="WD40_repeat_CS"/>
</dbReference>
<dbReference type="PROSITE" id="PS00678">
    <property type="entry name" value="WD_REPEATS_1"/>
    <property type="match status" value="1"/>
</dbReference>
<dbReference type="InterPro" id="IPR045182">
    <property type="entry name" value="JINGUBANG-like"/>
</dbReference>
<dbReference type="PROSITE" id="PS50294">
    <property type="entry name" value="WD_REPEATS_REGION"/>
    <property type="match status" value="3"/>
</dbReference>
<keyword evidence="1 3" id="KW-0853">WD repeat</keyword>
<dbReference type="PANTHER" id="PTHR22844:SF324">
    <property type="entry name" value="TRANSDUCIN_WD40 REPEAT PROTEIN"/>
    <property type="match status" value="1"/>
</dbReference>
<evidence type="ECO:0000256" key="2">
    <source>
        <dbReference type="ARBA" id="ARBA00022737"/>
    </source>
</evidence>
<gene>
    <name evidence="4" type="ORF">MANES_14G057200</name>
</gene>
<feature type="repeat" description="WD" evidence="3">
    <location>
        <begin position="339"/>
        <end position="357"/>
    </location>
</feature>